<dbReference type="InterPro" id="IPR023168">
    <property type="entry name" value="GatB_Yqey_C_2"/>
</dbReference>
<evidence type="ECO:0000256" key="10">
    <source>
        <dbReference type="HAMAP-Rule" id="MF_00121"/>
    </source>
</evidence>
<dbReference type="InterPro" id="IPR004413">
    <property type="entry name" value="GatB"/>
</dbReference>
<dbReference type="Gene3D" id="1.10.150.380">
    <property type="entry name" value="GatB domain, N-terminal subdomain"/>
    <property type="match status" value="1"/>
</dbReference>
<dbReference type="Proteomes" id="UP000178472">
    <property type="component" value="Unassembled WGS sequence"/>
</dbReference>
<evidence type="ECO:0000256" key="6">
    <source>
        <dbReference type="ARBA" id="ARBA00022917"/>
    </source>
</evidence>
<name>A0A1G2DSI8_9BACT</name>
<dbReference type="EC" id="6.3.5.-" evidence="10"/>
<reference evidence="12 13" key="1">
    <citation type="journal article" date="2016" name="Nat. Commun.">
        <title>Thousands of microbial genomes shed light on interconnected biogeochemical processes in an aquifer system.</title>
        <authorList>
            <person name="Anantharaman K."/>
            <person name="Brown C.T."/>
            <person name="Hug L.A."/>
            <person name="Sharon I."/>
            <person name="Castelle C.J."/>
            <person name="Probst A.J."/>
            <person name="Thomas B.C."/>
            <person name="Singh A."/>
            <person name="Wilkins M.J."/>
            <person name="Karaoz U."/>
            <person name="Brodie E.L."/>
            <person name="Williams K.H."/>
            <person name="Hubbard S.S."/>
            <person name="Banfield J.F."/>
        </authorList>
    </citation>
    <scope>NUCLEOTIDE SEQUENCE [LARGE SCALE GENOMIC DNA]</scope>
</reference>
<evidence type="ECO:0000256" key="9">
    <source>
        <dbReference type="ARBA" id="ARBA00047913"/>
    </source>
</evidence>
<dbReference type="SUPFAM" id="SSF55931">
    <property type="entry name" value="Glutamine synthetase/guanido kinase"/>
    <property type="match status" value="1"/>
</dbReference>
<dbReference type="GO" id="GO:0050567">
    <property type="term" value="F:glutaminyl-tRNA synthase (glutamine-hydrolyzing) activity"/>
    <property type="evidence" value="ECO:0007669"/>
    <property type="project" value="UniProtKB-UniRule"/>
</dbReference>
<dbReference type="InterPro" id="IPR042114">
    <property type="entry name" value="GatB_C_1"/>
</dbReference>
<evidence type="ECO:0000256" key="1">
    <source>
        <dbReference type="ARBA" id="ARBA00005306"/>
    </source>
</evidence>
<dbReference type="NCBIfam" id="TIGR00133">
    <property type="entry name" value="gatB"/>
    <property type="match status" value="1"/>
</dbReference>
<keyword evidence="5 10" id="KW-0067">ATP-binding</keyword>
<feature type="domain" description="Asn/Gln amidotransferase" evidence="11">
    <location>
        <begin position="359"/>
        <end position="507"/>
    </location>
</feature>
<dbReference type="Pfam" id="PF02934">
    <property type="entry name" value="GatB_N"/>
    <property type="match status" value="1"/>
</dbReference>
<evidence type="ECO:0000256" key="5">
    <source>
        <dbReference type="ARBA" id="ARBA00022840"/>
    </source>
</evidence>
<dbReference type="Gene3D" id="1.10.10.410">
    <property type="match status" value="1"/>
</dbReference>
<comment type="catalytic activity">
    <reaction evidence="9 10">
        <text>L-glutamyl-tRNA(Gln) + L-glutamine + ATP + H2O = L-glutaminyl-tRNA(Gln) + L-glutamate + ADP + phosphate + H(+)</text>
        <dbReference type="Rhea" id="RHEA:17521"/>
        <dbReference type="Rhea" id="RHEA-COMP:9681"/>
        <dbReference type="Rhea" id="RHEA-COMP:9684"/>
        <dbReference type="ChEBI" id="CHEBI:15377"/>
        <dbReference type="ChEBI" id="CHEBI:15378"/>
        <dbReference type="ChEBI" id="CHEBI:29985"/>
        <dbReference type="ChEBI" id="CHEBI:30616"/>
        <dbReference type="ChEBI" id="CHEBI:43474"/>
        <dbReference type="ChEBI" id="CHEBI:58359"/>
        <dbReference type="ChEBI" id="CHEBI:78520"/>
        <dbReference type="ChEBI" id="CHEBI:78521"/>
        <dbReference type="ChEBI" id="CHEBI:456216"/>
    </reaction>
</comment>
<dbReference type="PANTHER" id="PTHR11659">
    <property type="entry name" value="GLUTAMYL-TRNA GLN AMIDOTRANSFERASE SUBUNIT B MITOCHONDRIAL AND PROKARYOTIC PET112-RELATED"/>
    <property type="match status" value="1"/>
</dbReference>
<evidence type="ECO:0000256" key="2">
    <source>
        <dbReference type="ARBA" id="ARBA00011123"/>
    </source>
</evidence>
<dbReference type="GO" id="GO:0050566">
    <property type="term" value="F:asparaginyl-tRNA synthase (glutamine-hydrolyzing) activity"/>
    <property type="evidence" value="ECO:0007669"/>
    <property type="project" value="RHEA"/>
</dbReference>
<dbReference type="InterPro" id="IPR017959">
    <property type="entry name" value="Asn/Gln-tRNA_amidoTrfase_suB/E"/>
</dbReference>
<dbReference type="GO" id="GO:0006412">
    <property type="term" value="P:translation"/>
    <property type="evidence" value="ECO:0007669"/>
    <property type="project" value="UniProtKB-UniRule"/>
</dbReference>
<evidence type="ECO:0000256" key="3">
    <source>
        <dbReference type="ARBA" id="ARBA00022598"/>
    </source>
</evidence>
<keyword evidence="4 10" id="KW-0547">Nucleotide-binding</keyword>
<dbReference type="GO" id="GO:0070681">
    <property type="term" value="P:glutaminyl-tRNAGln biosynthesis via transamidation"/>
    <property type="evidence" value="ECO:0007669"/>
    <property type="project" value="TreeGrafter"/>
</dbReference>
<dbReference type="GO" id="GO:0005524">
    <property type="term" value="F:ATP binding"/>
    <property type="evidence" value="ECO:0007669"/>
    <property type="project" value="UniProtKB-KW"/>
</dbReference>
<evidence type="ECO:0000256" key="8">
    <source>
        <dbReference type="ARBA" id="ARBA00047380"/>
    </source>
</evidence>
<dbReference type="AlphaFoldDB" id="A0A1G2DSI8"/>
<dbReference type="SMART" id="SM00845">
    <property type="entry name" value="GatB_Yqey"/>
    <property type="match status" value="1"/>
</dbReference>
<comment type="function">
    <text evidence="7 10">Allows the formation of correctly charged Asn-tRNA(Asn) or Gln-tRNA(Gln) through the transamidation of misacylated Asp-tRNA(Asn) or Glu-tRNA(Gln) in organisms which lack either or both of asparaginyl-tRNA or glutaminyl-tRNA synthetases. The reaction takes place in the presence of glutamine and ATP through an activated phospho-Asp-tRNA(Asn) or phospho-Glu-tRNA(Gln).</text>
</comment>
<evidence type="ECO:0000256" key="4">
    <source>
        <dbReference type="ARBA" id="ARBA00022741"/>
    </source>
</evidence>
<dbReference type="InterPro" id="IPR014746">
    <property type="entry name" value="Gln_synth/guanido_kin_cat_dom"/>
</dbReference>
<dbReference type="NCBIfam" id="NF004012">
    <property type="entry name" value="PRK05477.1-2"/>
    <property type="match status" value="1"/>
</dbReference>
<dbReference type="FunFam" id="1.10.10.410:FF:000001">
    <property type="entry name" value="Aspartyl/glutamyl-tRNA(Asn/Gln) amidotransferase subunit B"/>
    <property type="match status" value="1"/>
</dbReference>
<dbReference type="Pfam" id="PF02637">
    <property type="entry name" value="GatB_Yqey"/>
    <property type="match status" value="1"/>
</dbReference>
<evidence type="ECO:0000313" key="13">
    <source>
        <dbReference type="Proteomes" id="UP000178472"/>
    </source>
</evidence>
<organism evidence="12 13">
    <name type="scientific">Candidatus Lloydbacteria bacterium RIFCSPLOWO2_12_FULL_51_9</name>
    <dbReference type="NCBI Taxonomy" id="1798669"/>
    <lineage>
        <taxon>Bacteria</taxon>
        <taxon>Candidatus Lloydiibacteriota</taxon>
    </lineage>
</organism>
<dbReference type="InterPro" id="IPR003789">
    <property type="entry name" value="Asn/Gln_tRNA_amidoTrase-B-like"/>
</dbReference>
<comment type="subunit">
    <text evidence="2 10">Heterotrimer of A, B and C subunits.</text>
</comment>
<dbReference type="SUPFAM" id="SSF89095">
    <property type="entry name" value="GatB/YqeY motif"/>
    <property type="match status" value="1"/>
</dbReference>
<evidence type="ECO:0000259" key="11">
    <source>
        <dbReference type="SMART" id="SM00845"/>
    </source>
</evidence>
<comment type="catalytic activity">
    <reaction evidence="8 10">
        <text>L-aspartyl-tRNA(Asn) + L-glutamine + ATP + H2O = L-asparaginyl-tRNA(Asn) + L-glutamate + ADP + phosphate + 2 H(+)</text>
        <dbReference type="Rhea" id="RHEA:14513"/>
        <dbReference type="Rhea" id="RHEA-COMP:9674"/>
        <dbReference type="Rhea" id="RHEA-COMP:9677"/>
        <dbReference type="ChEBI" id="CHEBI:15377"/>
        <dbReference type="ChEBI" id="CHEBI:15378"/>
        <dbReference type="ChEBI" id="CHEBI:29985"/>
        <dbReference type="ChEBI" id="CHEBI:30616"/>
        <dbReference type="ChEBI" id="CHEBI:43474"/>
        <dbReference type="ChEBI" id="CHEBI:58359"/>
        <dbReference type="ChEBI" id="CHEBI:78515"/>
        <dbReference type="ChEBI" id="CHEBI:78516"/>
        <dbReference type="ChEBI" id="CHEBI:456216"/>
    </reaction>
</comment>
<keyword evidence="3 10" id="KW-0436">Ligase</keyword>
<gene>
    <name evidence="10" type="primary">gatB</name>
    <name evidence="12" type="ORF">A3G11_02340</name>
</gene>
<dbReference type="EMBL" id="MHLT01000047">
    <property type="protein sequence ID" value="OGZ15911.1"/>
    <property type="molecule type" value="Genomic_DNA"/>
</dbReference>
<dbReference type="HAMAP" id="MF_00121">
    <property type="entry name" value="GatB"/>
    <property type="match status" value="1"/>
</dbReference>
<accession>A0A1G2DSI8</accession>
<evidence type="ECO:0000313" key="12">
    <source>
        <dbReference type="EMBL" id="OGZ15911.1"/>
    </source>
</evidence>
<keyword evidence="6 10" id="KW-0648">Protein biosynthesis</keyword>
<evidence type="ECO:0000256" key="7">
    <source>
        <dbReference type="ARBA" id="ARBA00024799"/>
    </source>
</evidence>
<proteinExistence type="inferred from homology"/>
<comment type="similarity">
    <text evidence="1 10">Belongs to the GatB/GatE family. GatB subfamily.</text>
</comment>
<dbReference type="NCBIfam" id="NF004014">
    <property type="entry name" value="PRK05477.1-4"/>
    <property type="match status" value="1"/>
</dbReference>
<protein>
    <recommendedName>
        <fullName evidence="10">Aspartyl/glutamyl-tRNA(Asn/Gln) amidotransferase subunit B</fullName>
        <shortName evidence="10">Asp/Glu-ADT subunit B</shortName>
        <ecNumber evidence="10">6.3.5.-</ecNumber>
    </recommendedName>
</protein>
<dbReference type="InterPro" id="IPR017958">
    <property type="entry name" value="Gln-tRNA_amidoTrfase_suB_CS"/>
</dbReference>
<sequence>MGEYKPTIGLEIHAELNTRTKMFCDSKNDPDETRPNVNICPVCTAHPGTLPVINKEAVRHVLRVGKALGGTIADFTEFDRKNYFYPDIPKGYQISQYEYPLVKGGYLQIPIFGEQTENKNSKFQILPMAKPSRILGTVGTNSNKIEITRVHLEEDTARSIHGDKGQGTRDKECSLVDFNRAGVPLMELVTEPVITSAKQAGDFARELQLLVRYLGASEANMEKGQMRVEANVSVSKDTTRGTKVEIKNLNSFRVVERAIAYEIARQSEVLEGGGHVVQETRGWDEGKQETFSQRMKESAADYRYFPDPDLPKLKISEIEEFKNIELPELPWEKRTRYKKDYGIKDEDIEVFVADDTLGIFFENVVAAQRGDVAKAKIAANYITSDVQGLRAKTRATFMMSPEAFAELVGMVMAGEISSRGAKDILALMYTLGDAPRALAEKHGLLQKSDRGELAAIVDAVIAKNAQAVEEYKNGKDASLQFLIGQGMRESRGSANPGVLGKLLKERLGR</sequence>
<dbReference type="InterPro" id="IPR006075">
    <property type="entry name" value="Asn/Gln-tRNA_Trfase_suB/E_cat"/>
</dbReference>
<comment type="caution">
    <text evidence="12">The sequence shown here is derived from an EMBL/GenBank/DDBJ whole genome shotgun (WGS) entry which is preliminary data.</text>
</comment>
<dbReference type="PANTHER" id="PTHR11659:SF0">
    <property type="entry name" value="GLUTAMYL-TRNA(GLN) AMIDOTRANSFERASE SUBUNIT B, MITOCHONDRIAL"/>
    <property type="match status" value="1"/>
</dbReference>
<dbReference type="InterPro" id="IPR018027">
    <property type="entry name" value="Asn/Gln_amidotransferase"/>
</dbReference>
<dbReference type="PROSITE" id="PS01234">
    <property type="entry name" value="GATB"/>
    <property type="match status" value="1"/>
</dbReference>